<dbReference type="Pfam" id="PF14298">
    <property type="entry name" value="DUF4374"/>
    <property type="match status" value="2"/>
</dbReference>
<gene>
    <name evidence="2" type="ORF">HH214_05960</name>
</gene>
<dbReference type="PROSITE" id="PS51257">
    <property type="entry name" value="PROKAR_LIPOPROTEIN"/>
    <property type="match status" value="1"/>
</dbReference>
<reference evidence="2 3" key="1">
    <citation type="submission" date="2020-04" db="EMBL/GenBank/DDBJ databases">
        <title>Genome sequencing of novel species.</title>
        <authorList>
            <person name="Heo J."/>
            <person name="Kim S.-J."/>
            <person name="Kim J.-S."/>
            <person name="Hong S.-B."/>
            <person name="Kwon S.-W."/>
        </authorList>
    </citation>
    <scope>NUCLEOTIDE SEQUENCE [LARGE SCALE GENOMIC DNA]</scope>
    <source>
        <strain evidence="2 3">F39-2</strain>
    </source>
</reference>
<dbReference type="RefSeq" id="WP_169606462.1">
    <property type="nucleotide sequence ID" value="NZ_CP051682.1"/>
</dbReference>
<dbReference type="Proteomes" id="UP000503278">
    <property type="component" value="Chromosome"/>
</dbReference>
<feature type="signal peptide" evidence="1">
    <location>
        <begin position="1"/>
        <end position="20"/>
    </location>
</feature>
<evidence type="ECO:0000313" key="2">
    <source>
        <dbReference type="EMBL" id="QJD95450.1"/>
    </source>
</evidence>
<proteinExistence type="predicted"/>
<evidence type="ECO:0000256" key="1">
    <source>
        <dbReference type="SAM" id="SignalP"/>
    </source>
</evidence>
<evidence type="ECO:0000313" key="3">
    <source>
        <dbReference type="Proteomes" id="UP000503278"/>
    </source>
</evidence>
<keyword evidence="1" id="KW-0732">Signal</keyword>
<dbReference type="InterPro" id="IPR025401">
    <property type="entry name" value="DUF4374"/>
</dbReference>
<organism evidence="2 3">
    <name type="scientific">Mucilaginibacter robiniae</name>
    <dbReference type="NCBI Taxonomy" id="2728022"/>
    <lineage>
        <taxon>Bacteria</taxon>
        <taxon>Pseudomonadati</taxon>
        <taxon>Bacteroidota</taxon>
        <taxon>Sphingobacteriia</taxon>
        <taxon>Sphingobacteriales</taxon>
        <taxon>Sphingobacteriaceae</taxon>
        <taxon>Mucilaginibacter</taxon>
    </lineage>
</organism>
<name>A0A7L5DWH5_9SPHI</name>
<accession>A0A7L5DWH5</accession>
<dbReference type="KEGG" id="mrob:HH214_05960"/>
<keyword evidence="3" id="KW-1185">Reference proteome</keyword>
<sequence>MNIKTTLATLLIAASLASCSKSTNDTVNPDNSGGSSSNSGKYIVTITPAASTGVADYLLTSSSLDTGSITTVRSGVEQDGTYRYYVTSNNKFFSMLYGQGNPGAVTAYNIKDGKLNKLTNFQTETVQAFAPVDDDLLLFKISRSPASPLSTWYKVNTNNLLITSEGTTNTLQLAGNGELAHFSWIKQVGNKVYAPYFCIKDNTFKTAYPDSAWIAVFNYADMKLEKVIKDNRTSFIGKYFTDGLAVTENNDVYGFSGSVATDGTKLSSAKPSAIVRIKAGTTEFDKSYLFNFEDASAGMNITNWLYLGNNTFIVAATTKAEKGAYTNGLNVGIINVVDKTFKKVSGLPANTEINSLTTNNYTPKDGKIGYIGVNLKDGTGYIYKVDASTQTATRGLKVSGGTITAVQYLK</sequence>
<dbReference type="AlphaFoldDB" id="A0A7L5DWH5"/>
<protein>
    <submittedName>
        <fullName evidence="2">DUF4374 domain-containing protein</fullName>
    </submittedName>
</protein>
<feature type="chain" id="PRO_5029548772" evidence="1">
    <location>
        <begin position="21"/>
        <end position="410"/>
    </location>
</feature>
<dbReference type="EMBL" id="CP051682">
    <property type="protein sequence ID" value="QJD95450.1"/>
    <property type="molecule type" value="Genomic_DNA"/>
</dbReference>